<keyword evidence="9" id="KW-1185">Reference proteome</keyword>
<feature type="compositionally biased region" description="Low complexity" evidence="6">
    <location>
        <begin position="536"/>
        <end position="545"/>
    </location>
</feature>
<evidence type="ECO:0000256" key="2">
    <source>
        <dbReference type="ARBA" id="ARBA00022833"/>
    </source>
</evidence>
<feature type="region of interest" description="Disordered" evidence="6">
    <location>
        <begin position="530"/>
        <end position="551"/>
    </location>
</feature>
<dbReference type="OrthoDB" id="654211at2759"/>
<evidence type="ECO:0000256" key="1">
    <source>
        <dbReference type="ARBA" id="ARBA00022723"/>
    </source>
</evidence>
<evidence type="ECO:0000256" key="5">
    <source>
        <dbReference type="ARBA" id="ARBA00023242"/>
    </source>
</evidence>
<evidence type="ECO:0000256" key="4">
    <source>
        <dbReference type="ARBA" id="ARBA00023163"/>
    </source>
</evidence>
<dbReference type="Proteomes" id="UP000664132">
    <property type="component" value="Unassembled WGS sequence"/>
</dbReference>
<dbReference type="GO" id="GO:0006351">
    <property type="term" value="P:DNA-templated transcription"/>
    <property type="evidence" value="ECO:0007669"/>
    <property type="project" value="InterPro"/>
</dbReference>
<dbReference type="InterPro" id="IPR007219">
    <property type="entry name" value="XnlR_reg_dom"/>
</dbReference>
<reference evidence="8" key="1">
    <citation type="submission" date="2021-02" db="EMBL/GenBank/DDBJ databases">
        <title>Genome sequence Cadophora malorum strain M34.</title>
        <authorList>
            <person name="Stefanovic E."/>
            <person name="Vu D."/>
            <person name="Scully C."/>
            <person name="Dijksterhuis J."/>
            <person name="Roader J."/>
            <person name="Houbraken J."/>
        </authorList>
    </citation>
    <scope>NUCLEOTIDE SEQUENCE</scope>
    <source>
        <strain evidence="8">M34</strain>
    </source>
</reference>
<evidence type="ECO:0000259" key="7">
    <source>
        <dbReference type="Pfam" id="PF04082"/>
    </source>
</evidence>
<protein>
    <recommendedName>
        <fullName evidence="7">Xylanolytic transcriptional activator regulatory domain-containing protein</fullName>
    </recommendedName>
</protein>
<dbReference type="Pfam" id="PF04082">
    <property type="entry name" value="Fungal_trans"/>
    <property type="match status" value="1"/>
</dbReference>
<evidence type="ECO:0000256" key="3">
    <source>
        <dbReference type="ARBA" id="ARBA00023015"/>
    </source>
</evidence>
<gene>
    <name evidence="8" type="ORF">IFR04_000670</name>
</gene>
<keyword evidence="5" id="KW-0539">Nucleus</keyword>
<feature type="domain" description="Xylanolytic transcriptional activator regulatory" evidence="7">
    <location>
        <begin position="115"/>
        <end position="319"/>
    </location>
</feature>
<dbReference type="GO" id="GO:0003677">
    <property type="term" value="F:DNA binding"/>
    <property type="evidence" value="ECO:0007669"/>
    <property type="project" value="InterPro"/>
</dbReference>
<feature type="region of interest" description="Disordered" evidence="6">
    <location>
        <begin position="1"/>
        <end position="20"/>
    </location>
</feature>
<dbReference type="GO" id="GO:0008270">
    <property type="term" value="F:zinc ion binding"/>
    <property type="evidence" value="ECO:0007669"/>
    <property type="project" value="InterPro"/>
</dbReference>
<dbReference type="PANTHER" id="PTHR47660">
    <property type="entry name" value="TRANSCRIPTION FACTOR WITH C2H2 AND ZN(2)-CYS(6) DNA BINDING DOMAIN (EUROFUNG)-RELATED-RELATED"/>
    <property type="match status" value="1"/>
</dbReference>
<dbReference type="CDD" id="cd12148">
    <property type="entry name" value="fungal_TF_MHR"/>
    <property type="match status" value="1"/>
</dbReference>
<accession>A0A8H8BWE7</accession>
<organism evidence="8 9">
    <name type="scientific">Cadophora malorum</name>
    <dbReference type="NCBI Taxonomy" id="108018"/>
    <lineage>
        <taxon>Eukaryota</taxon>
        <taxon>Fungi</taxon>
        <taxon>Dikarya</taxon>
        <taxon>Ascomycota</taxon>
        <taxon>Pezizomycotina</taxon>
        <taxon>Leotiomycetes</taxon>
        <taxon>Helotiales</taxon>
        <taxon>Ploettnerulaceae</taxon>
        <taxon>Cadophora</taxon>
    </lineage>
</organism>
<evidence type="ECO:0000313" key="8">
    <source>
        <dbReference type="EMBL" id="KAG4426204.1"/>
    </source>
</evidence>
<keyword evidence="1" id="KW-0479">Metal-binding</keyword>
<dbReference type="AlphaFoldDB" id="A0A8H8BWE7"/>
<evidence type="ECO:0000256" key="6">
    <source>
        <dbReference type="SAM" id="MobiDB-lite"/>
    </source>
</evidence>
<evidence type="ECO:0000313" key="9">
    <source>
        <dbReference type="Proteomes" id="UP000664132"/>
    </source>
</evidence>
<comment type="caution">
    <text evidence="8">The sequence shown here is derived from an EMBL/GenBank/DDBJ whole genome shotgun (WGS) entry which is preliminary data.</text>
</comment>
<dbReference type="PANTHER" id="PTHR47660:SF7">
    <property type="entry name" value="TRANSCRIPTION FACTOR WITH C2H2 AND ZN(2)-CYS(6) DNA BINDING DOMAIN (EUROFUNG)"/>
    <property type="match status" value="1"/>
</dbReference>
<proteinExistence type="predicted"/>
<keyword evidence="3" id="KW-0805">Transcription regulation</keyword>
<dbReference type="EMBL" id="JAFJYH010000004">
    <property type="protein sequence ID" value="KAG4426204.1"/>
    <property type="molecule type" value="Genomic_DNA"/>
</dbReference>
<sequence length="641" mass="72052">MSSPGSQSTQSAGRFYVDGDGARLPRVRKAPYGQLETRPDNPANGIKNAHSVLMFPDLSHLPIANTTGPNFDELPVSVYDEITRIFHLTCVSSTMYSNFYGDSFPSLRALSYFVHLFNRNFRSSLPFLHPATFDISNAHWLLILAMSALGSPYADNEPSGVLVVAMYEFIRRAVAMALESDSNSKPGKLVLTQVKMLCCVAMMYCGDDRLQLLARSYHRDLAAFCTADWVDSCFDIISRPSERSEQGGSDWHTWVKTETTRRTGYCIWLLDCMWSFHFQMRPLLTLEDAKIPIPCQEVLWEAESSLDWEQLHACAAPSVSLHDTIKLAYIEKRLQSSTGEFSRILCVHALFHRTWEVEKYFTQPLSLWTPTAEKQSIQTIEKRIPIWLPGNQIYSKWRNSACDCLDILHWHANSVIGAASGMEHPTVLHLHLARVILLTPIQQILDLAKLSTDTSTPPNELQTTTLKKHVQRWALEDQHKARLAMIHAGVLFWHVRRYSSDAFHEPSSVLLATLALWAYGTFAPHTPAKKPAINNTASPSSAPQDSDQDTEATSLFPTSIQLDRPADDELVQLFVKRGQSMRANITGVGNLCSAKGPLRVLNEGQNLLKGLKIWGESKRGIERLRKLSEVCMQEREGGRVG</sequence>
<keyword evidence="4" id="KW-0804">Transcription</keyword>
<feature type="compositionally biased region" description="Polar residues" evidence="6">
    <location>
        <begin position="1"/>
        <end position="12"/>
    </location>
</feature>
<keyword evidence="2" id="KW-0862">Zinc</keyword>
<name>A0A8H8BWE7_9HELO</name>